<dbReference type="OrthoDB" id="9805754at2"/>
<accession>A0A5B9EG71</accession>
<dbReference type="Gene3D" id="1.10.3730.10">
    <property type="entry name" value="ProC C-terminal domain-like"/>
    <property type="match status" value="1"/>
</dbReference>
<dbReference type="Gene3D" id="3.40.50.720">
    <property type="entry name" value="NAD(P)-binding Rossmann-like Domain"/>
    <property type="match status" value="1"/>
</dbReference>
<sequence>MGVFRNENAAACSSRDTQQQEKCSMSELPKVGIIGVGTIAEALTNGLCGFGERRAEILLSPRNEVISARLALRYPDVTVATDNQAVVDGSEIVILAVRPQVTEQIVGALRFRPDQKIVSLIATFSVERLSPLVAPANEISRLIPLPPVAERQGPLTLYTQSEEIARLLDGLGRLIRVDEEAHLDLVSAVTSLMGTYFGMMGAVDGWLIEGGFKPEASRALVGELFFLLAQAAEKRSEESFSRLSREYSTPGGLNEQAWRELQAAGWADQIQAALDLVLDRIYGRATFDTRLPQNRVTGD</sequence>
<dbReference type="Pfam" id="PF14748">
    <property type="entry name" value="P5CR_dimer"/>
    <property type="match status" value="1"/>
</dbReference>
<feature type="domain" description="Pyrroline-5-carboxylate reductase dimerisation" evidence="4">
    <location>
        <begin position="180"/>
        <end position="279"/>
    </location>
</feature>
<organism evidence="5 6">
    <name type="scientific">Terriglobus albidus</name>
    <dbReference type="NCBI Taxonomy" id="1592106"/>
    <lineage>
        <taxon>Bacteria</taxon>
        <taxon>Pseudomonadati</taxon>
        <taxon>Acidobacteriota</taxon>
        <taxon>Terriglobia</taxon>
        <taxon>Terriglobales</taxon>
        <taxon>Acidobacteriaceae</taxon>
        <taxon>Terriglobus</taxon>
    </lineage>
</organism>
<dbReference type="InterPro" id="IPR028939">
    <property type="entry name" value="P5C_Rdtase_cat_N"/>
</dbReference>
<evidence type="ECO:0000259" key="4">
    <source>
        <dbReference type="Pfam" id="PF14748"/>
    </source>
</evidence>
<feature type="binding site" evidence="2">
    <location>
        <begin position="96"/>
        <end position="99"/>
    </location>
    <ligand>
        <name>NADP(+)</name>
        <dbReference type="ChEBI" id="CHEBI:58349"/>
    </ligand>
</feature>
<evidence type="ECO:0000313" key="5">
    <source>
        <dbReference type="EMBL" id="QEE30584.1"/>
    </source>
</evidence>
<proteinExistence type="inferred from homology"/>
<reference evidence="5 6" key="1">
    <citation type="submission" date="2019-08" db="EMBL/GenBank/DDBJ databases">
        <title>Complete genome sequence of Terriglobus albidus strain ORNL.</title>
        <authorList>
            <person name="Podar M."/>
        </authorList>
    </citation>
    <scope>NUCLEOTIDE SEQUENCE [LARGE SCALE GENOMIC DNA]</scope>
    <source>
        <strain evidence="5 6">ORNL</strain>
    </source>
</reference>
<dbReference type="GO" id="GO:0004735">
    <property type="term" value="F:pyrroline-5-carboxylate reductase activity"/>
    <property type="evidence" value="ECO:0007669"/>
    <property type="project" value="InterPro"/>
</dbReference>
<feature type="binding site" evidence="2">
    <location>
        <position position="83"/>
    </location>
    <ligand>
        <name>NADPH</name>
        <dbReference type="ChEBI" id="CHEBI:57783"/>
    </ligand>
</feature>
<evidence type="ECO:0000313" key="6">
    <source>
        <dbReference type="Proteomes" id="UP000321820"/>
    </source>
</evidence>
<evidence type="ECO:0000256" key="1">
    <source>
        <dbReference type="ARBA" id="ARBA00005525"/>
    </source>
</evidence>
<dbReference type="Pfam" id="PF03807">
    <property type="entry name" value="F420_oxidored"/>
    <property type="match status" value="1"/>
</dbReference>
<keyword evidence="6" id="KW-1185">Reference proteome</keyword>
<protein>
    <recommendedName>
        <fullName evidence="7">Pyrroline-5-carboxylate reductase</fullName>
    </recommendedName>
</protein>
<dbReference type="InterPro" id="IPR036291">
    <property type="entry name" value="NAD(P)-bd_dom_sf"/>
</dbReference>
<dbReference type="InterPro" id="IPR029036">
    <property type="entry name" value="P5CR_dimer"/>
</dbReference>
<comment type="similarity">
    <text evidence="1">Belongs to the pyrroline-5-carboxylate reductase family.</text>
</comment>
<feature type="domain" description="Pyrroline-5-carboxylate reductase catalytic N-terminal" evidence="3">
    <location>
        <begin position="30"/>
        <end position="121"/>
    </location>
</feature>
<dbReference type="EMBL" id="CP042806">
    <property type="protein sequence ID" value="QEE30584.1"/>
    <property type="molecule type" value="Genomic_DNA"/>
</dbReference>
<dbReference type="PANTHER" id="PTHR11645:SF13">
    <property type="entry name" value="PYRROLINE-5-CARBOXYLATE REDUCTASE CATALYTIC N-TERMINAL DOMAIN-CONTAINING PROTEIN"/>
    <property type="match status" value="1"/>
</dbReference>
<evidence type="ECO:0008006" key="7">
    <source>
        <dbReference type="Google" id="ProtNLM"/>
    </source>
</evidence>
<dbReference type="PIRSF" id="PIRSF000193">
    <property type="entry name" value="Pyrrol-5-carb_rd"/>
    <property type="match status" value="1"/>
</dbReference>
<gene>
    <name evidence="5" type="ORF">FTW19_22895</name>
</gene>
<dbReference type="PANTHER" id="PTHR11645">
    <property type="entry name" value="PYRROLINE-5-CARBOXYLATE REDUCTASE"/>
    <property type="match status" value="1"/>
</dbReference>
<dbReference type="KEGG" id="talb:FTW19_22895"/>
<dbReference type="SUPFAM" id="SSF51735">
    <property type="entry name" value="NAD(P)-binding Rossmann-fold domains"/>
    <property type="match status" value="1"/>
</dbReference>
<dbReference type="InterPro" id="IPR000304">
    <property type="entry name" value="Pyrroline-COOH_reductase"/>
</dbReference>
<dbReference type="GO" id="GO:0055129">
    <property type="term" value="P:L-proline biosynthetic process"/>
    <property type="evidence" value="ECO:0007669"/>
    <property type="project" value="TreeGrafter"/>
</dbReference>
<name>A0A5B9EG71_9BACT</name>
<evidence type="ECO:0000259" key="3">
    <source>
        <dbReference type="Pfam" id="PF03807"/>
    </source>
</evidence>
<evidence type="ECO:0000256" key="2">
    <source>
        <dbReference type="PIRSR" id="PIRSR000193-1"/>
    </source>
</evidence>
<dbReference type="AlphaFoldDB" id="A0A5B9EG71"/>
<keyword evidence="2" id="KW-0521">NADP</keyword>
<dbReference type="NCBIfam" id="NF005063">
    <property type="entry name" value="PRK06476.1"/>
    <property type="match status" value="1"/>
</dbReference>
<dbReference type="Proteomes" id="UP000321820">
    <property type="component" value="Chromosome"/>
</dbReference>